<gene>
    <name evidence="1" type="ORF">DPEC_G00102970</name>
</gene>
<dbReference type="Proteomes" id="UP001157502">
    <property type="component" value="Chromosome 8"/>
</dbReference>
<comment type="caution">
    <text evidence="1">The sequence shown here is derived from an EMBL/GenBank/DDBJ whole genome shotgun (WGS) entry which is preliminary data.</text>
</comment>
<evidence type="ECO:0000313" key="1">
    <source>
        <dbReference type="EMBL" id="KAJ8008262.1"/>
    </source>
</evidence>
<sequence length="125" mass="13552">MAEGLAVFYQLQTGTLRASNTTQICRGHLPCRLTRCDTGRTLNKGTAATGGAAECSGAYGHMNVTGYCRTANWHIPFPAFTVAFNGPFTTMAAVVMEAPDHGRSPTHFPERSKSRREPVNRPPLN</sequence>
<accession>A0ACC2GXN5</accession>
<keyword evidence="2" id="KW-1185">Reference proteome</keyword>
<reference evidence="1" key="1">
    <citation type="submission" date="2021-05" db="EMBL/GenBank/DDBJ databases">
        <authorList>
            <person name="Pan Q."/>
            <person name="Jouanno E."/>
            <person name="Zahm M."/>
            <person name="Klopp C."/>
            <person name="Cabau C."/>
            <person name="Louis A."/>
            <person name="Berthelot C."/>
            <person name="Parey E."/>
            <person name="Roest Crollius H."/>
            <person name="Montfort J."/>
            <person name="Robinson-Rechavi M."/>
            <person name="Bouchez O."/>
            <person name="Lampietro C."/>
            <person name="Lopez Roques C."/>
            <person name="Donnadieu C."/>
            <person name="Postlethwait J."/>
            <person name="Bobe J."/>
            <person name="Dillon D."/>
            <person name="Chandos A."/>
            <person name="von Hippel F."/>
            <person name="Guiguen Y."/>
        </authorList>
    </citation>
    <scope>NUCLEOTIDE SEQUENCE</scope>
    <source>
        <strain evidence="1">YG-Jan2019</strain>
    </source>
</reference>
<evidence type="ECO:0000313" key="2">
    <source>
        <dbReference type="Proteomes" id="UP001157502"/>
    </source>
</evidence>
<protein>
    <submittedName>
        <fullName evidence="1">Uncharacterized protein</fullName>
    </submittedName>
</protein>
<organism evidence="1 2">
    <name type="scientific">Dallia pectoralis</name>
    <name type="common">Alaska blackfish</name>
    <dbReference type="NCBI Taxonomy" id="75939"/>
    <lineage>
        <taxon>Eukaryota</taxon>
        <taxon>Metazoa</taxon>
        <taxon>Chordata</taxon>
        <taxon>Craniata</taxon>
        <taxon>Vertebrata</taxon>
        <taxon>Euteleostomi</taxon>
        <taxon>Actinopterygii</taxon>
        <taxon>Neopterygii</taxon>
        <taxon>Teleostei</taxon>
        <taxon>Protacanthopterygii</taxon>
        <taxon>Esociformes</taxon>
        <taxon>Umbridae</taxon>
        <taxon>Dallia</taxon>
    </lineage>
</organism>
<name>A0ACC2GXN5_DALPE</name>
<proteinExistence type="predicted"/>
<dbReference type="EMBL" id="CM055735">
    <property type="protein sequence ID" value="KAJ8008262.1"/>
    <property type="molecule type" value="Genomic_DNA"/>
</dbReference>